<evidence type="ECO:0000313" key="5">
    <source>
        <dbReference type="Proteomes" id="UP000654075"/>
    </source>
</evidence>
<name>A0A813EKW7_POLGL</name>
<feature type="region of interest" description="Disordered" evidence="2">
    <location>
        <begin position="1"/>
        <end position="23"/>
    </location>
</feature>
<accession>A0A813EKW7</accession>
<evidence type="ECO:0000259" key="3">
    <source>
        <dbReference type="PROSITE" id="PS50089"/>
    </source>
</evidence>
<evidence type="ECO:0000256" key="1">
    <source>
        <dbReference type="PROSITE-ProRule" id="PRU00175"/>
    </source>
</evidence>
<dbReference type="PROSITE" id="PS50089">
    <property type="entry name" value="ZF_RING_2"/>
    <property type="match status" value="1"/>
</dbReference>
<organism evidence="4 5">
    <name type="scientific">Polarella glacialis</name>
    <name type="common">Dinoflagellate</name>
    <dbReference type="NCBI Taxonomy" id="89957"/>
    <lineage>
        <taxon>Eukaryota</taxon>
        <taxon>Sar</taxon>
        <taxon>Alveolata</taxon>
        <taxon>Dinophyceae</taxon>
        <taxon>Suessiales</taxon>
        <taxon>Suessiaceae</taxon>
        <taxon>Polarella</taxon>
    </lineage>
</organism>
<dbReference type="SUPFAM" id="SSF57850">
    <property type="entry name" value="RING/U-box"/>
    <property type="match status" value="1"/>
</dbReference>
<feature type="domain" description="RING-type" evidence="3">
    <location>
        <begin position="145"/>
        <end position="189"/>
    </location>
</feature>
<evidence type="ECO:0000313" key="4">
    <source>
        <dbReference type="EMBL" id="CAE8600961.1"/>
    </source>
</evidence>
<dbReference type="AlphaFoldDB" id="A0A813EKW7"/>
<dbReference type="Proteomes" id="UP000654075">
    <property type="component" value="Unassembled WGS sequence"/>
</dbReference>
<keyword evidence="1" id="KW-0862">Zinc</keyword>
<evidence type="ECO:0000256" key="2">
    <source>
        <dbReference type="SAM" id="MobiDB-lite"/>
    </source>
</evidence>
<proteinExistence type="predicted"/>
<keyword evidence="5" id="KW-1185">Reference proteome</keyword>
<gene>
    <name evidence="4" type="ORF">PGLA1383_LOCUS19260</name>
</gene>
<feature type="non-terminal residue" evidence="4">
    <location>
        <position position="224"/>
    </location>
</feature>
<comment type="caution">
    <text evidence="4">The sequence shown here is derived from an EMBL/GenBank/DDBJ whole genome shotgun (WGS) entry which is preliminary data.</text>
</comment>
<dbReference type="InterPro" id="IPR001841">
    <property type="entry name" value="Znf_RING"/>
</dbReference>
<reference evidence="4" key="1">
    <citation type="submission" date="2021-02" db="EMBL/GenBank/DDBJ databases">
        <authorList>
            <person name="Dougan E. K."/>
            <person name="Rhodes N."/>
            <person name="Thang M."/>
            <person name="Chan C."/>
        </authorList>
    </citation>
    <scope>NUCLEOTIDE SEQUENCE</scope>
</reference>
<dbReference type="GO" id="GO:0008270">
    <property type="term" value="F:zinc ion binding"/>
    <property type="evidence" value="ECO:0007669"/>
    <property type="project" value="UniProtKB-KW"/>
</dbReference>
<feature type="compositionally biased region" description="Basic residues" evidence="2">
    <location>
        <begin position="206"/>
        <end position="217"/>
    </location>
</feature>
<dbReference type="EMBL" id="CAJNNV010012654">
    <property type="protein sequence ID" value="CAE8600961.1"/>
    <property type="molecule type" value="Genomic_DNA"/>
</dbReference>
<feature type="region of interest" description="Disordered" evidence="2">
    <location>
        <begin position="196"/>
        <end position="224"/>
    </location>
</feature>
<dbReference type="OrthoDB" id="420939at2759"/>
<protein>
    <recommendedName>
        <fullName evidence="3">RING-type domain-containing protein</fullName>
    </recommendedName>
</protein>
<keyword evidence="1" id="KW-0863">Zinc-finger</keyword>
<keyword evidence="1" id="KW-0479">Metal-binding</keyword>
<sequence>APAVAPPRRPSAEEQAGLDETRLGDEARWQNFEREARVVQPWLRPSQRFVVDASSVPWPRGPPGNALALHGGIRDDEVRRLLQVALLRFHPDKFMARWRTKIPEAEQQPGSRLQKLLAQVVRDLLQLRLDWVPPAPAASQGSDFCCICLEVPERPDLRLRTTCCRQLLCTDCFAADQGRLEVPRCPYCRRDHYQAADGNARGPPAPRRRRSRSRSGRRAAALRA</sequence>